<accession>A0A2M7FRT4</accession>
<sequence>MFEHYIYQPFFNIFVGLYEILGKISPELADMGIAVIIFSIVVRIILFPLTIAGEKSEEEKKKITDLVAEAKRLYSHEPIKLSAEIKTIMRGSYKAVFATTVNLIIQLAIILMLYRIFTTGLEGADFYLLYDFIPRPDHINLMFLGKYDLSVTNSTLNIIQSIMIFIVELLGALRSPYPLSKKDKILMQLVLPVGSYIIFMFLPSGKKVFVITSLAFSAVYNAIKLIQDWMQKLITKYIPKPPQEAESNKVIQ</sequence>
<feature type="domain" description="Membrane insertase YidC/Oxa/ALB C-terminal" evidence="3">
    <location>
        <begin position="31"/>
        <end position="220"/>
    </location>
</feature>
<dbReference type="AlphaFoldDB" id="A0A2M7FRT4"/>
<evidence type="ECO:0000256" key="1">
    <source>
        <dbReference type="RuleBase" id="RU003945"/>
    </source>
</evidence>
<gene>
    <name evidence="4" type="ORF">COW38_00250</name>
</gene>
<evidence type="ECO:0000313" key="5">
    <source>
        <dbReference type="Proteomes" id="UP000230556"/>
    </source>
</evidence>
<feature type="transmembrane region" description="Helical" evidence="2">
    <location>
        <begin position="208"/>
        <end position="226"/>
    </location>
</feature>
<comment type="subcellular location">
    <subcellularLocation>
        <location evidence="1">Membrane</location>
        <topology evidence="1">Multi-pass membrane protein</topology>
    </subcellularLocation>
</comment>
<protein>
    <recommendedName>
        <fullName evidence="3">Membrane insertase YidC/Oxa/ALB C-terminal domain-containing protein</fullName>
    </recommendedName>
</protein>
<evidence type="ECO:0000259" key="3">
    <source>
        <dbReference type="Pfam" id="PF02096"/>
    </source>
</evidence>
<feature type="transmembrane region" description="Helical" evidence="2">
    <location>
        <begin position="31"/>
        <end position="52"/>
    </location>
</feature>
<comment type="similarity">
    <text evidence="1">Belongs to the OXA1/ALB3/YidC family.</text>
</comment>
<dbReference type="Pfam" id="PF02096">
    <property type="entry name" value="60KD_IMP"/>
    <property type="match status" value="1"/>
</dbReference>
<comment type="caution">
    <text evidence="4">The sequence shown here is derived from an EMBL/GenBank/DDBJ whole genome shotgun (WGS) entry which is preliminary data.</text>
</comment>
<feature type="transmembrane region" description="Helical" evidence="2">
    <location>
        <begin position="154"/>
        <end position="173"/>
    </location>
</feature>
<keyword evidence="1 2" id="KW-0812">Transmembrane</keyword>
<dbReference type="InterPro" id="IPR028055">
    <property type="entry name" value="YidC/Oxa/ALB_C"/>
</dbReference>
<evidence type="ECO:0000256" key="2">
    <source>
        <dbReference type="SAM" id="Phobius"/>
    </source>
</evidence>
<feature type="transmembrane region" description="Helical" evidence="2">
    <location>
        <begin position="95"/>
        <end position="117"/>
    </location>
</feature>
<reference evidence="5" key="1">
    <citation type="submission" date="2017-09" db="EMBL/GenBank/DDBJ databases">
        <title>Depth-based differentiation of microbial function through sediment-hosted aquifers and enrichment of novel symbionts in the deep terrestrial subsurface.</title>
        <authorList>
            <person name="Probst A.J."/>
            <person name="Ladd B."/>
            <person name="Jarett J.K."/>
            <person name="Geller-Mcgrath D.E."/>
            <person name="Sieber C.M.K."/>
            <person name="Emerson J.B."/>
            <person name="Anantharaman K."/>
            <person name="Thomas B.C."/>
            <person name="Malmstrom R."/>
            <person name="Stieglmeier M."/>
            <person name="Klingl A."/>
            <person name="Woyke T."/>
            <person name="Ryan C.M."/>
            <person name="Banfield J.F."/>
        </authorList>
    </citation>
    <scope>NUCLEOTIDE SEQUENCE [LARGE SCALE GENOMIC DNA]</scope>
</reference>
<dbReference type="EMBL" id="PFFO01000010">
    <property type="protein sequence ID" value="PIW08675.1"/>
    <property type="molecule type" value="Genomic_DNA"/>
</dbReference>
<dbReference type="GO" id="GO:0016020">
    <property type="term" value="C:membrane"/>
    <property type="evidence" value="ECO:0007669"/>
    <property type="project" value="UniProtKB-SubCell"/>
</dbReference>
<proteinExistence type="inferred from homology"/>
<feature type="transmembrane region" description="Helical" evidence="2">
    <location>
        <begin position="185"/>
        <end position="202"/>
    </location>
</feature>
<keyword evidence="2" id="KW-1133">Transmembrane helix</keyword>
<dbReference type="Proteomes" id="UP000230556">
    <property type="component" value="Unassembled WGS sequence"/>
</dbReference>
<keyword evidence="2" id="KW-0472">Membrane</keyword>
<evidence type="ECO:0000313" key="4">
    <source>
        <dbReference type="EMBL" id="PIW08675.1"/>
    </source>
</evidence>
<name>A0A2M7FRT4_9BACT</name>
<organism evidence="4 5">
    <name type="scientific">Candidatus Collierbacteria bacterium CG17_big_fil_post_rev_8_21_14_2_50_45_7</name>
    <dbReference type="NCBI Taxonomy" id="1974536"/>
    <lineage>
        <taxon>Bacteria</taxon>
        <taxon>Candidatus Collieribacteriota</taxon>
    </lineage>
</organism>